<dbReference type="Pfam" id="PF00501">
    <property type="entry name" value="AMP-binding"/>
    <property type="match status" value="1"/>
</dbReference>
<dbReference type="Gene3D" id="3.40.50.980">
    <property type="match status" value="1"/>
</dbReference>
<reference evidence="3 4" key="1">
    <citation type="journal article" date="2018" name="Evol. Lett.">
        <title>Horizontal gene cluster transfer increased hallucinogenic mushroom diversity.</title>
        <authorList>
            <person name="Reynolds H.T."/>
            <person name="Vijayakumar V."/>
            <person name="Gluck-Thaler E."/>
            <person name="Korotkin H.B."/>
            <person name="Matheny P.B."/>
            <person name="Slot J.C."/>
        </authorList>
    </citation>
    <scope>NUCLEOTIDE SEQUENCE [LARGE SCALE GENOMIC DNA]</scope>
    <source>
        <strain evidence="3 4">2631</strain>
    </source>
</reference>
<protein>
    <recommendedName>
        <fullName evidence="5">AMP-dependent synthetase/ligase domain-containing protein</fullName>
    </recommendedName>
</protein>
<dbReference type="OrthoDB" id="6509636at2759"/>
<evidence type="ECO:0000313" key="3">
    <source>
        <dbReference type="EMBL" id="PPQ86677.1"/>
    </source>
</evidence>
<comment type="caution">
    <text evidence="3">The sequence shown here is derived from an EMBL/GenBank/DDBJ whole genome shotgun (WGS) entry which is preliminary data.</text>
</comment>
<dbReference type="Gene3D" id="3.30.300.30">
    <property type="match status" value="1"/>
</dbReference>
<proteinExistence type="predicted"/>
<dbReference type="SUPFAM" id="SSF56801">
    <property type="entry name" value="Acetyl-CoA synthetase-like"/>
    <property type="match status" value="1"/>
</dbReference>
<gene>
    <name evidence="3" type="ORF">CVT25_006752</name>
</gene>
<dbReference type="InParanoid" id="A0A409X7H8"/>
<dbReference type="PANTHER" id="PTHR24096:SF422">
    <property type="entry name" value="BCDNA.GH02901"/>
    <property type="match status" value="1"/>
</dbReference>
<dbReference type="Proteomes" id="UP000283269">
    <property type="component" value="Unassembled WGS sequence"/>
</dbReference>
<dbReference type="Pfam" id="PF13193">
    <property type="entry name" value="AMP-binding_C"/>
    <property type="match status" value="1"/>
</dbReference>
<dbReference type="PANTHER" id="PTHR24096">
    <property type="entry name" value="LONG-CHAIN-FATTY-ACID--COA LIGASE"/>
    <property type="match status" value="1"/>
</dbReference>
<dbReference type="EMBL" id="NHYD01002448">
    <property type="protein sequence ID" value="PPQ86677.1"/>
    <property type="molecule type" value="Genomic_DNA"/>
</dbReference>
<dbReference type="InterPro" id="IPR045851">
    <property type="entry name" value="AMP-bd_C_sf"/>
</dbReference>
<dbReference type="GO" id="GO:0016405">
    <property type="term" value="F:CoA-ligase activity"/>
    <property type="evidence" value="ECO:0007669"/>
    <property type="project" value="TreeGrafter"/>
</dbReference>
<dbReference type="InterPro" id="IPR000873">
    <property type="entry name" value="AMP-dep_synth/lig_dom"/>
</dbReference>
<dbReference type="AlphaFoldDB" id="A0A409X7H8"/>
<organism evidence="3 4">
    <name type="scientific">Psilocybe cyanescens</name>
    <dbReference type="NCBI Taxonomy" id="93625"/>
    <lineage>
        <taxon>Eukaryota</taxon>
        <taxon>Fungi</taxon>
        <taxon>Dikarya</taxon>
        <taxon>Basidiomycota</taxon>
        <taxon>Agaricomycotina</taxon>
        <taxon>Agaricomycetes</taxon>
        <taxon>Agaricomycetidae</taxon>
        <taxon>Agaricales</taxon>
        <taxon>Agaricineae</taxon>
        <taxon>Strophariaceae</taxon>
        <taxon>Psilocybe</taxon>
    </lineage>
</organism>
<feature type="domain" description="AMP-dependent synthetase/ligase" evidence="1">
    <location>
        <begin position="109"/>
        <end position="267"/>
    </location>
</feature>
<evidence type="ECO:0008006" key="5">
    <source>
        <dbReference type="Google" id="ProtNLM"/>
    </source>
</evidence>
<name>A0A409X7H8_PSICY</name>
<accession>A0A409X7H8</accession>
<dbReference type="FunCoup" id="A0A409X7H8">
    <property type="interactions" value="322"/>
</dbReference>
<feature type="domain" description="AMP-binding enzyme C-terminal" evidence="2">
    <location>
        <begin position="312"/>
        <end position="399"/>
    </location>
</feature>
<dbReference type="InterPro" id="IPR025110">
    <property type="entry name" value="AMP-bd_C"/>
</dbReference>
<evidence type="ECO:0000259" key="1">
    <source>
        <dbReference type="Pfam" id="PF00501"/>
    </source>
</evidence>
<dbReference type="InterPro" id="IPR020845">
    <property type="entry name" value="AMP-binding_CS"/>
</dbReference>
<evidence type="ECO:0000313" key="4">
    <source>
        <dbReference type="Proteomes" id="UP000283269"/>
    </source>
</evidence>
<dbReference type="Gene3D" id="3.40.50.12780">
    <property type="entry name" value="N-terminal domain of ligase-like"/>
    <property type="match status" value="1"/>
</dbReference>
<sequence>MYFSLFNIDDILSVYQFEVTKPSIIIADAENVSVAAQAAAHHHIPKNRIIVLGGDITSKTAAPYQSVNMLIEQGRYLPPIDAYSLKPGAGASKVAFLCFSSGTTGKPKMTLVITRKFDFLKFLKGIKKYRITHLMYAGRSSLILSSLTQDTGLFLLKQYYSHPAAQTADLSSVRYCMIAAAPVTVELTQQLIKKLPNARLGQGYGMTEMCGAVSMWPLSQKIGTVGSGGRLISGTTAKVVKSDGTIAGTGEPGELWVKGNQITLGYYKNEASYDGWYRTGDEVKIDVNGDLFVIDRIKEMIKVKGFQVAPAELEGHLIDHPSVAEVGVIGVPDEYAGELPLAFIVLRQPVADEIRGNPAAVSSLKAEISKFVMDAKSRYKWLDGGIEFVDSIPKNPSGKILRRLLRDRVVRKAGVPKQKL</sequence>
<dbReference type="PROSITE" id="PS00455">
    <property type="entry name" value="AMP_BINDING"/>
    <property type="match status" value="1"/>
</dbReference>
<dbReference type="InterPro" id="IPR042099">
    <property type="entry name" value="ANL_N_sf"/>
</dbReference>
<dbReference type="STRING" id="93625.A0A409X7H8"/>
<keyword evidence="4" id="KW-1185">Reference proteome</keyword>
<evidence type="ECO:0000259" key="2">
    <source>
        <dbReference type="Pfam" id="PF13193"/>
    </source>
</evidence>